<proteinExistence type="predicted"/>
<protein>
    <submittedName>
        <fullName evidence="1">Uncharacterized protein</fullName>
    </submittedName>
</protein>
<dbReference type="RefSeq" id="WP_369329821.1">
    <property type="nucleotide sequence ID" value="NZ_JAULBC010000004.1"/>
</dbReference>
<evidence type="ECO:0000313" key="2">
    <source>
        <dbReference type="Proteomes" id="UP001560573"/>
    </source>
</evidence>
<gene>
    <name evidence="1" type="ORF">QTN47_12930</name>
</gene>
<evidence type="ECO:0000313" key="1">
    <source>
        <dbReference type="EMBL" id="MEX6688410.1"/>
    </source>
</evidence>
<dbReference type="Proteomes" id="UP001560573">
    <property type="component" value="Unassembled WGS sequence"/>
</dbReference>
<name>A0ABV3ZFX7_9BACT</name>
<dbReference type="EMBL" id="JAULBC010000004">
    <property type="protein sequence ID" value="MEX6688410.1"/>
    <property type="molecule type" value="Genomic_DNA"/>
</dbReference>
<comment type="caution">
    <text evidence="1">The sequence shown here is derived from an EMBL/GenBank/DDBJ whole genome shotgun (WGS) entry which is preliminary data.</text>
</comment>
<reference evidence="1 2" key="1">
    <citation type="submission" date="2023-07" db="EMBL/GenBank/DDBJ databases">
        <authorList>
            <person name="Lian W.-H."/>
        </authorList>
    </citation>
    <scope>NUCLEOTIDE SEQUENCE [LARGE SCALE GENOMIC DNA]</scope>
    <source>
        <strain evidence="1 2">SYSU DXS3180</strain>
    </source>
</reference>
<dbReference type="PROSITE" id="PS51257">
    <property type="entry name" value="PROKAR_LIPOPROTEIN"/>
    <property type="match status" value="1"/>
</dbReference>
<keyword evidence="2" id="KW-1185">Reference proteome</keyword>
<accession>A0ABV3ZFX7</accession>
<organism evidence="1 2">
    <name type="scientific">Danxiaibacter flavus</name>
    <dbReference type="NCBI Taxonomy" id="3049108"/>
    <lineage>
        <taxon>Bacteria</taxon>
        <taxon>Pseudomonadati</taxon>
        <taxon>Bacteroidota</taxon>
        <taxon>Chitinophagia</taxon>
        <taxon>Chitinophagales</taxon>
        <taxon>Chitinophagaceae</taxon>
        <taxon>Danxiaibacter</taxon>
    </lineage>
</organism>
<sequence>MKKTCFLPILIMITCACNKTTKKLIAGRWNISQMYTSESLEPSLKKLTTEEENNTVFYSNRFIFHKDGTFDINLLQAYLHGNWEYNDREQSLKLTADSSGQTFECHVDSLSLFAMIITPEKKFFQKIGELSDTALLNNVDINTNISHTLVLSFNRETYNNKEKDPYDIANNQWRMQPLQPLNDRQIHARVTNHLNFLRLIFKDALDKEHDAVLYNWFNTPFKLANNGVALKFYEEIKPNWDKNFYDSTEAKEGYELLRKCFSRKINFMQTDNKFLKKVDMLDQMINNMNRN</sequence>